<sequence length="59" mass="6951">MARKPRRRRQRWLFTGLATESGHPRISAVRADAVVKTETVRTSKRIPKVRRSKLIWLPE</sequence>
<reference evidence="1 2" key="1">
    <citation type="submission" date="2019-03" db="EMBL/GenBank/DDBJ databases">
        <title>Lake Tanganyika Metagenome-Assembled Genomes (MAGs).</title>
        <authorList>
            <person name="Tran P."/>
        </authorList>
    </citation>
    <scope>NUCLEOTIDE SEQUENCE [LARGE SCALE GENOMIC DNA]</scope>
    <source>
        <strain evidence="1">K_DeepCast_65m_m2_236</strain>
    </source>
</reference>
<accession>A0A937X4Q2</accession>
<comment type="caution">
    <text evidence="1">The sequence shown here is derived from an EMBL/GenBank/DDBJ whole genome shotgun (WGS) entry which is preliminary data.</text>
</comment>
<dbReference type="EMBL" id="VGJX01000825">
    <property type="protein sequence ID" value="MBM3276026.1"/>
    <property type="molecule type" value="Genomic_DNA"/>
</dbReference>
<organism evidence="1 2">
    <name type="scientific">Candidatus Tanganyikabacteria bacterium</name>
    <dbReference type="NCBI Taxonomy" id="2961651"/>
    <lineage>
        <taxon>Bacteria</taxon>
        <taxon>Bacillati</taxon>
        <taxon>Candidatus Sericytochromatia</taxon>
        <taxon>Candidatus Tanganyikabacteria</taxon>
    </lineage>
</organism>
<dbReference type="AlphaFoldDB" id="A0A937X4Q2"/>
<name>A0A937X4Q2_9BACT</name>
<evidence type="ECO:0000313" key="1">
    <source>
        <dbReference type="EMBL" id="MBM3276026.1"/>
    </source>
</evidence>
<dbReference type="Proteomes" id="UP000703893">
    <property type="component" value="Unassembled WGS sequence"/>
</dbReference>
<gene>
    <name evidence="1" type="ORF">FJZ00_12805</name>
</gene>
<proteinExistence type="predicted"/>
<evidence type="ECO:0000313" key="2">
    <source>
        <dbReference type="Proteomes" id="UP000703893"/>
    </source>
</evidence>
<protein>
    <submittedName>
        <fullName evidence="1">Uncharacterized protein</fullName>
    </submittedName>
</protein>